<dbReference type="InterPro" id="IPR018632">
    <property type="entry name" value="AAA-associated_dom_C"/>
</dbReference>
<dbReference type="RefSeq" id="WP_045094502.1">
    <property type="nucleotide sequence ID" value="NZ_LN614827.1"/>
</dbReference>
<dbReference type="OrthoDB" id="9802264at2"/>
<protein>
    <submittedName>
        <fullName evidence="6">ABC transporter ATP binding protein</fullName>
    </submittedName>
</protein>
<dbReference type="SUPFAM" id="SSF52540">
    <property type="entry name" value="P-loop containing nucleoside triphosphate hydrolases"/>
    <property type="match status" value="1"/>
</dbReference>
<dbReference type="CDD" id="cd03293">
    <property type="entry name" value="ABC_NrtD_SsuB_transporters"/>
    <property type="match status" value="1"/>
</dbReference>
<dbReference type="HOGENOM" id="CLU_027829_2_3_6"/>
<dbReference type="InterPro" id="IPR050166">
    <property type="entry name" value="ABC_transporter_ATP-bind"/>
</dbReference>
<keyword evidence="7" id="KW-1185">Reference proteome</keyword>
<dbReference type="PANTHER" id="PTHR42788:SF13">
    <property type="entry name" value="ALIPHATIC SULFONATES IMPORT ATP-BINDING PROTEIN SSUB"/>
    <property type="match status" value="1"/>
</dbReference>
<dbReference type="InterPro" id="IPR003439">
    <property type="entry name" value="ABC_transporter-like_ATP-bd"/>
</dbReference>
<dbReference type="AlphaFoldDB" id="A0A098FZJ8"/>
<dbReference type="PROSITE" id="PS00211">
    <property type="entry name" value="ABC_TRANSPORTER_1"/>
    <property type="match status" value="1"/>
</dbReference>
<accession>A0A098FZJ8</accession>
<evidence type="ECO:0000313" key="7">
    <source>
        <dbReference type="Proteomes" id="UP000032430"/>
    </source>
</evidence>
<dbReference type="Pfam" id="PF09821">
    <property type="entry name" value="AAA_assoc_C"/>
    <property type="match status" value="1"/>
</dbReference>
<dbReference type="InterPro" id="IPR017871">
    <property type="entry name" value="ABC_transporter-like_CS"/>
</dbReference>
<dbReference type="SMART" id="SM00382">
    <property type="entry name" value="AAA"/>
    <property type="match status" value="1"/>
</dbReference>
<dbReference type="InterPro" id="IPR003593">
    <property type="entry name" value="AAA+_ATPase"/>
</dbReference>
<dbReference type="Pfam" id="PF00005">
    <property type="entry name" value="ABC_tran"/>
    <property type="match status" value="1"/>
</dbReference>
<keyword evidence="3" id="KW-0547">Nucleotide-binding</keyword>
<dbReference type="Proteomes" id="UP000032430">
    <property type="component" value="Chromosome I"/>
</dbReference>
<evidence type="ECO:0000259" key="5">
    <source>
        <dbReference type="PROSITE" id="PS50893"/>
    </source>
</evidence>
<proteinExistence type="inferred from homology"/>
<comment type="similarity">
    <text evidence="1">Belongs to the ABC transporter superfamily.</text>
</comment>
<feature type="domain" description="ABC transporter" evidence="5">
    <location>
        <begin position="6"/>
        <end position="241"/>
    </location>
</feature>
<dbReference type="InterPro" id="IPR027417">
    <property type="entry name" value="P-loop_NTPase"/>
</dbReference>
<gene>
    <name evidence="6" type="primary">abcT3A</name>
    <name evidence="6" type="ORF">LFA_0177</name>
</gene>
<dbReference type="KEGG" id="lfa:LFA_0177"/>
<keyword evidence="4" id="KW-0067">ATP-binding</keyword>
<evidence type="ECO:0000256" key="1">
    <source>
        <dbReference type="ARBA" id="ARBA00005417"/>
    </source>
</evidence>
<dbReference type="PANTHER" id="PTHR42788">
    <property type="entry name" value="TAURINE IMPORT ATP-BINDING PROTEIN-RELATED"/>
    <property type="match status" value="1"/>
</dbReference>
<evidence type="ECO:0000256" key="2">
    <source>
        <dbReference type="ARBA" id="ARBA00022448"/>
    </source>
</evidence>
<evidence type="ECO:0000313" key="6">
    <source>
        <dbReference type="EMBL" id="CEG55657.1"/>
    </source>
</evidence>
<name>A0A098FZJ8_9GAMM</name>
<dbReference type="EMBL" id="LN614827">
    <property type="protein sequence ID" value="CEG55657.1"/>
    <property type="molecule type" value="Genomic_DNA"/>
</dbReference>
<dbReference type="STRING" id="1212491.LFA_0177"/>
<dbReference type="Gene3D" id="3.40.50.300">
    <property type="entry name" value="P-loop containing nucleotide triphosphate hydrolases"/>
    <property type="match status" value="1"/>
</dbReference>
<dbReference type="GO" id="GO:0016887">
    <property type="term" value="F:ATP hydrolysis activity"/>
    <property type="evidence" value="ECO:0007669"/>
    <property type="project" value="InterPro"/>
</dbReference>
<sequence length="432" mass="48347">MSETIISIENLSKSFKKAAVQELLVLEDVNFKLQEGEIVALLGKSGSGKSTLLRIIAGLVAPSSGTVTYRGKPVTRPVAGIAMVFQSFALMPWLTVLENVELGLEAQGVSREERRHRAIEAIDIIGLDGFESAFPKELSGGMRQRVGFARALVINPDVLLMDEPFSALDVLTAENLKSDLLELWKERKTNTNGILLVTHNIEEAATLADRIVIFGNDPGYIRAELPVTLPQPRDPETPEFRALVDKIYTLMTTGPKEKAKRAQRERQIGLGYRLPDVEPSELSGLIETMKSFEERIDLPELADELMMNIDDLFPILETLEILGFAMVSAGDIQLSDLGKQFSEADLQERKQLFAQRLLEKVPLARYIRRVLDEKVGHRVSEERFLSKLEDYLSEKEAERVLRTMIDWGRYAEIFAYDFNTGILSLENPGKGG</sequence>
<organism evidence="6 7">
    <name type="scientific">Legionella fallonii LLAP-10</name>
    <dbReference type="NCBI Taxonomy" id="1212491"/>
    <lineage>
        <taxon>Bacteria</taxon>
        <taxon>Pseudomonadati</taxon>
        <taxon>Pseudomonadota</taxon>
        <taxon>Gammaproteobacteria</taxon>
        <taxon>Legionellales</taxon>
        <taxon>Legionellaceae</taxon>
        <taxon>Legionella</taxon>
    </lineage>
</organism>
<reference evidence="7" key="1">
    <citation type="submission" date="2014-09" db="EMBL/GenBank/DDBJ databases">
        <authorList>
            <person name="Gomez-Valero L."/>
        </authorList>
    </citation>
    <scope>NUCLEOTIDE SEQUENCE [LARGE SCALE GENOMIC DNA]</scope>
    <source>
        <strain evidence="7">ATCC700992</strain>
    </source>
</reference>
<evidence type="ECO:0000256" key="4">
    <source>
        <dbReference type="ARBA" id="ARBA00022840"/>
    </source>
</evidence>
<dbReference type="PROSITE" id="PS50893">
    <property type="entry name" value="ABC_TRANSPORTER_2"/>
    <property type="match status" value="1"/>
</dbReference>
<evidence type="ECO:0000256" key="3">
    <source>
        <dbReference type="ARBA" id="ARBA00022741"/>
    </source>
</evidence>
<dbReference type="GO" id="GO:0005524">
    <property type="term" value="F:ATP binding"/>
    <property type="evidence" value="ECO:0007669"/>
    <property type="project" value="UniProtKB-KW"/>
</dbReference>
<keyword evidence="2" id="KW-0813">Transport</keyword>